<dbReference type="Proteomes" id="UP000319257">
    <property type="component" value="Unassembled WGS sequence"/>
</dbReference>
<dbReference type="GO" id="GO:0004315">
    <property type="term" value="F:3-oxoacyl-[acyl-carrier-protein] synthase activity"/>
    <property type="evidence" value="ECO:0007669"/>
    <property type="project" value="InterPro"/>
</dbReference>
<dbReference type="InterPro" id="IPR049551">
    <property type="entry name" value="PKS_DH_C"/>
</dbReference>
<dbReference type="InterPro" id="IPR016035">
    <property type="entry name" value="Acyl_Trfase/lysoPLipase"/>
</dbReference>
<dbReference type="InterPro" id="IPR016036">
    <property type="entry name" value="Malonyl_transacylase_ACP-bd"/>
</dbReference>
<dbReference type="InterPro" id="IPR006162">
    <property type="entry name" value="Ppantetheine_attach_site"/>
</dbReference>
<evidence type="ECO:0000256" key="6">
    <source>
        <dbReference type="ARBA" id="ARBA00023268"/>
    </source>
</evidence>
<reference evidence="13 15" key="1">
    <citation type="submission" date="2019-06" db="EMBL/GenBank/DDBJ databases">
        <title>Draft genome sequence of the filamentous fungus Phialemoniopsis curvata isolated from diesel fuel.</title>
        <authorList>
            <person name="Varaljay V.A."/>
            <person name="Lyon W.J."/>
            <person name="Crouch A.L."/>
            <person name="Drake C.E."/>
            <person name="Hollomon J.M."/>
            <person name="Nadeau L.J."/>
            <person name="Nunn H.S."/>
            <person name="Stevenson B.S."/>
            <person name="Bojanowski C.L."/>
            <person name="Crookes-Goodson W.J."/>
        </authorList>
    </citation>
    <scope>NUCLEOTIDE SEQUENCE [LARGE SCALE GENOMIC DNA]</scope>
    <source>
        <strain evidence="13 15">D216</strain>
    </source>
</reference>
<comment type="caution">
    <text evidence="13">The sequence shown here is derived from an EMBL/GenBank/DDBJ whole genome shotgun (WGS) entry which is preliminary data.</text>
</comment>
<dbReference type="InterPro" id="IPR014043">
    <property type="entry name" value="Acyl_transferase_dom"/>
</dbReference>
<feature type="active site" description="Proton acceptor; for dehydratase activity" evidence="8">
    <location>
        <position position="976"/>
    </location>
</feature>
<feature type="domain" description="Ketosynthase family 3 (KS3)" evidence="11">
    <location>
        <begin position="6"/>
        <end position="405"/>
    </location>
</feature>
<dbReference type="Pfam" id="PF08659">
    <property type="entry name" value="KR"/>
    <property type="match status" value="1"/>
</dbReference>
<keyword evidence="1" id="KW-0596">Phosphopantetheine</keyword>
<dbReference type="InterPro" id="IPR036291">
    <property type="entry name" value="NAD(P)-bd_dom_sf"/>
</dbReference>
<dbReference type="GO" id="GO:0004312">
    <property type="term" value="F:fatty acid synthase activity"/>
    <property type="evidence" value="ECO:0007669"/>
    <property type="project" value="TreeGrafter"/>
</dbReference>
<dbReference type="InterPro" id="IPR049900">
    <property type="entry name" value="PKS_mFAS_DH"/>
</dbReference>
<feature type="region of interest" description="N-terminal hotdog fold" evidence="8">
    <location>
        <begin position="944"/>
        <end position="1079"/>
    </location>
</feature>
<evidence type="ECO:0000256" key="3">
    <source>
        <dbReference type="ARBA" id="ARBA00022679"/>
    </source>
</evidence>
<dbReference type="InterPro" id="IPR018201">
    <property type="entry name" value="Ketoacyl_synth_AS"/>
</dbReference>
<dbReference type="Pfam" id="PF14765">
    <property type="entry name" value="PS-DH"/>
    <property type="match status" value="1"/>
</dbReference>
<dbReference type="PROSITE" id="PS52004">
    <property type="entry name" value="KS3_2"/>
    <property type="match status" value="1"/>
</dbReference>
<dbReference type="EMBL" id="SKBQ01000008">
    <property type="protein sequence ID" value="TPX07525.1"/>
    <property type="molecule type" value="Genomic_DNA"/>
</dbReference>
<feature type="domain" description="PKS/mFAS DH" evidence="12">
    <location>
        <begin position="944"/>
        <end position="1261"/>
    </location>
</feature>
<dbReference type="Pfam" id="PF02801">
    <property type="entry name" value="Ketoacyl-synt_C"/>
    <property type="match status" value="1"/>
</dbReference>
<evidence type="ECO:0000256" key="7">
    <source>
        <dbReference type="ARBA" id="ARBA00023315"/>
    </source>
</evidence>
<dbReference type="CDD" id="cd05195">
    <property type="entry name" value="enoyl_red"/>
    <property type="match status" value="1"/>
</dbReference>
<dbReference type="InParanoid" id="A0A507AFJ6"/>
<dbReference type="InterPro" id="IPR042104">
    <property type="entry name" value="PKS_dehydratase_sf"/>
</dbReference>
<dbReference type="Gene3D" id="3.10.129.110">
    <property type="entry name" value="Polyketide synthase dehydratase"/>
    <property type="match status" value="1"/>
</dbReference>
<dbReference type="PANTHER" id="PTHR43775">
    <property type="entry name" value="FATTY ACID SYNTHASE"/>
    <property type="match status" value="1"/>
</dbReference>
<dbReference type="SMART" id="SM00825">
    <property type="entry name" value="PKS_KS"/>
    <property type="match status" value="1"/>
</dbReference>
<dbReference type="InterPro" id="IPR001227">
    <property type="entry name" value="Ac_transferase_dom_sf"/>
</dbReference>
<dbReference type="Pfam" id="PF16197">
    <property type="entry name" value="KAsynt_C_assoc"/>
    <property type="match status" value="1"/>
</dbReference>
<evidence type="ECO:0000256" key="5">
    <source>
        <dbReference type="ARBA" id="ARBA00023002"/>
    </source>
</evidence>
<evidence type="ECO:0000256" key="9">
    <source>
        <dbReference type="SAM" id="MobiDB-lite"/>
    </source>
</evidence>
<dbReference type="Gene3D" id="3.40.50.720">
    <property type="entry name" value="NAD(P)-binding Rossmann-like Domain"/>
    <property type="match status" value="1"/>
</dbReference>
<protein>
    <submittedName>
        <fullName evidence="13">Uncharacterized protein</fullName>
    </submittedName>
</protein>
<proteinExistence type="predicted"/>
<evidence type="ECO:0000259" key="12">
    <source>
        <dbReference type="PROSITE" id="PS52019"/>
    </source>
</evidence>
<dbReference type="Pfam" id="PF00109">
    <property type="entry name" value="ketoacyl-synt"/>
    <property type="match status" value="1"/>
</dbReference>
<keyword evidence="7" id="KW-0012">Acyltransferase</keyword>
<dbReference type="InterPro" id="IPR050091">
    <property type="entry name" value="PKS_NRPS_Biosynth_Enz"/>
</dbReference>
<keyword evidence="5" id="KW-0560">Oxidoreductase</keyword>
<dbReference type="InterPro" id="IPR020807">
    <property type="entry name" value="PKS_DH"/>
</dbReference>
<dbReference type="SUPFAM" id="SSF55048">
    <property type="entry name" value="Probable ACP-binding domain of malonyl-CoA ACP transacylase"/>
    <property type="match status" value="1"/>
</dbReference>
<dbReference type="Pfam" id="PF13602">
    <property type="entry name" value="ADH_zinc_N_2"/>
    <property type="match status" value="1"/>
</dbReference>
<dbReference type="SUPFAM" id="SSF53335">
    <property type="entry name" value="S-adenosyl-L-methionine-dependent methyltransferases"/>
    <property type="match status" value="1"/>
</dbReference>
<dbReference type="CDD" id="cd00833">
    <property type="entry name" value="PKS"/>
    <property type="match status" value="1"/>
</dbReference>
<dbReference type="InterPro" id="IPR032821">
    <property type="entry name" value="PKS_assoc"/>
</dbReference>
<feature type="region of interest" description="C-terminal hotdog fold" evidence="8">
    <location>
        <begin position="1108"/>
        <end position="1261"/>
    </location>
</feature>
<evidence type="ECO:0000256" key="2">
    <source>
        <dbReference type="ARBA" id="ARBA00022553"/>
    </source>
</evidence>
<evidence type="ECO:0000259" key="10">
    <source>
        <dbReference type="PROSITE" id="PS50075"/>
    </source>
</evidence>
<dbReference type="SMART" id="SM00823">
    <property type="entry name" value="PKS_PP"/>
    <property type="match status" value="1"/>
</dbReference>
<dbReference type="SMART" id="SM00822">
    <property type="entry name" value="PKS_KR"/>
    <property type="match status" value="1"/>
</dbReference>
<dbReference type="SMART" id="SM00826">
    <property type="entry name" value="PKS_DH"/>
    <property type="match status" value="1"/>
</dbReference>
<dbReference type="PANTHER" id="PTHR43775:SF29">
    <property type="entry name" value="ASPERFURANONE POLYKETIDE SYNTHASE AFOG-RELATED"/>
    <property type="match status" value="1"/>
</dbReference>
<evidence type="ECO:0000313" key="15">
    <source>
        <dbReference type="Proteomes" id="UP000319257"/>
    </source>
</evidence>
<feature type="active site" description="Proton donor; for dehydratase activity" evidence="8">
    <location>
        <position position="1173"/>
    </location>
</feature>
<dbReference type="PROSITE" id="PS50075">
    <property type="entry name" value="CARRIER"/>
    <property type="match status" value="1"/>
</dbReference>
<dbReference type="SMART" id="SM00827">
    <property type="entry name" value="PKS_AT"/>
    <property type="match status" value="1"/>
</dbReference>
<evidence type="ECO:0000259" key="11">
    <source>
        <dbReference type="PROSITE" id="PS52004"/>
    </source>
</evidence>
<dbReference type="InterPro" id="IPR049552">
    <property type="entry name" value="PKS_DH_N"/>
</dbReference>
<dbReference type="GO" id="GO:0006633">
    <property type="term" value="P:fatty acid biosynthetic process"/>
    <property type="evidence" value="ECO:0007669"/>
    <property type="project" value="InterPro"/>
</dbReference>
<dbReference type="OrthoDB" id="329835at2759"/>
<keyword evidence="3" id="KW-0808">Transferase</keyword>
<dbReference type="InterPro" id="IPR020806">
    <property type="entry name" value="PKS_PP-bd"/>
</dbReference>
<feature type="region of interest" description="Disordered" evidence="9">
    <location>
        <begin position="420"/>
        <end position="450"/>
    </location>
</feature>
<dbReference type="InterPro" id="IPR036736">
    <property type="entry name" value="ACP-like_sf"/>
</dbReference>
<dbReference type="GO" id="GO:0044550">
    <property type="term" value="P:secondary metabolite biosynthetic process"/>
    <property type="evidence" value="ECO:0007669"/>
    <property type="project" value="UniProtKB-ARBA"/>
</dbReference>
<dbReference type="EMBL" id="SKBQ01000008">
    <property type="protein sequence ID" value="TPX07402.1"/>
    <property type="molecule type" value="Genomic_DNA"/>
</dbReference>
<dbReference type="SMART" id="SM00829">
    <property type="entry name" value="PKS_ER"/>
    <property type="match status" value="1"/>
</dbReference>
<dbReference type="InterPro" id="IPR013154">
    <property type="entry name" value="ADH-like_N"/>
</dbReference>
<sequence length="2534" mass="275913">MEEDKLQPLAIVGLSLRFPGEAKDTSGFWEVLSNAKSTRTKIPNSRFNPDAFYHPSPDRQGAIITKEGCFMAEDPGYFDSSFFAGISIKDVAGTQTACYVGGFSSDYDMISGSEINQQSMYQATGCGNAMLSNRISWFYDLRGPSFSIDTACSSSMVALHEACRELQLGESGMAVVAGTSLMLKPEVWRGLSAQRFLSPDGCSHCFDSRANGYGRGEGVGVIIIKPLTDALRDNDVIRAVIRGSGINQDGKTPAITVPSATAQMSLIKSTYEKAGLELGHTSYFEAHGTGTPVGDPLELLAIGQTIGAARAEDDHPVIVGSVKSNLGHLEGASGIAGVIKTILTLENGAIPAVAEFETPNPRLRLDEWRLQIPSTLTPWPTDGLRRASVNSFGYGGTNAHVILDDAMNYLRARNLAGNHNTSAALEPPGTPDSEPSVDSGISLPPSPFEKSKGGQQMRLFAFTSPEQDGVARLAETYARFIQQEFAPETAIPGDELESDDKLNSLAYTLAQRRTIFDYRSFAIADSSTGLLQVLDKGLPSLGRATKKASCAFVFTGQGAQWFAMGRELQRHVVFRSSLTDADEYFTSSMGSSWSLLEELSKDKSTSRINEPELSQPLCTALQVALVDLLEHWGVRAKAVVGHSSGEIGAAYAAGVLSREDAWKVAYCRGQRSSEIKSLLPDRIGSMLAAAMSAEDAQTYIAKIEKGDIVVACINSPSSVTISGDDFAVSEMEGLLKVSNVWCRKLLVKTAYHSPHMRVIAEQYLHDIEDVVPRKSVSETAVFSSVTGAEISYDQMGPEYWVKNLVSPVRFSEAVSDLLQPRDSRSRRKGNANVEALVEIGPHAALQGPLKDTLASLNQSWVMSVAYMSLLQRNANAVETSMTAAGKLWSLGFQVDLGLVNSMDGTAVPAKPLVNLPSYPFNHKKRYWFESRPMRFAQENGGPRTDLLGAPTKDYQNIAPTWRNFLSPSEVPWLLDHRVHRLLIMPGAVYIVMVMEACKQTADPAKTMLGYEFRDIFWHKPIIFESQDSFIEIGLQLSPHRIGTKQPSANWMHFSVVTFGDNNEASEHCTGLVKVEYATKPGEIENGTEAVKEWEIYQAKYASLQAKPTIEQNANRMYQTLNGYGLEFGPTFQNLTNIQGGDGFGLCNIETPDTAATMFENIEYPLPIHPTVLDATFQMLATTNYNAAGLGIAMLPHSIESLFVSSSVPTEAGSVLKGYCTRTPKTHTKHLGTSILSDKSWEKPMVILKNLTVVAVASSAPGSGPNSAASARLDWVLDTRLSPLPPHEPRAVEDKAIMCADMCDQAALVAVQQALANSTSLIAETQSGDAASLSTYQQWMQSLSFTSLRENAVNETTVDDAAAAVLKAIQAVGTNIGASENSILTPQFVYEFIQNELDLSFTDSVVTDIIDCAAYVNPNLEILEISCGSTTCASMILERLGGKTNRINHYTLTSSSAGAVETMTSSLGTMSADTLTCKEFDIECDFEAQEFEAAKFDYVIFDDLSLSTANLGLALQNIKKLLKPSGSAIVKSVTQSQIRTAFVLGALPSWWRDHNSEKDSTYSSVRLDEQAWHALLTEAGFEGVGQLFRDSENANMHQVSVMASRVKREPSFENSDVIIVCSPKRSPEVSQLVANCASGLFQLGLSTTMTSWDTVGDVSGKLIISFIETEEPVMEDLSSDLFTAIKSMALDCTGMLWITHAGHISGPSVPWFNISSGLFRSIRSEYENKPLATLDLSAELDLASTDGLDIVMRIFTYLFGLNERDYPDKEWAESNGLLYVQRLMDDKELSAAEMRDSSSPVPVHEPLFQEDRYLKMNLGQLGSLDTLQFVDREEFAKPIKRDYLRVKILYTGLNFVDIMAALGEVQTATLGCEVGGVVVEMGEDTKGFEIGDTVVASCTSGFGSHVGMKYTVAHKVPSTMTLEEAVGVPIAYMTAWQSLVDEARIKKGESILIHSAAGGVGQASIQLCQHFGLEIFATVGSLPKKKLLMERYGIPEENIFSSRDLSFVQGIRRVTQGRGVDVVLNSVAGELLRQSWHLVADFGRFVEIGKRDILGNTALDMEPFHRSVSFIGFNLDKFHDHLPEFVESEIAQEKVFELLEAGKLRGIGPVTVYDYKDVANAFRALQSGKVMGKVIVKANPDEIVPVIPRIKHPLTLDPNATYLLAGGLGGIGRSIAHMLFANGAKNLAFFSKSGDTKEASKTCLNQLRTLGCNANAYACDISDRDQLVKAVEKCNAEMPPPKGLIQCAMSLRDTIFENMTHDDWVHCTRPKIQGSWNLHDVLPKDLDFFVMLASTSGVIGNPGQANYAAGNTFEDALAHWRRRQGLKATALDVAAVRDVGYLAESGDTKYTTMSHLLALTLCEADVHFLVKTAIKGYTIGDEVISAQVVSGLGGGQIDSQHIDRNAWARDGKLCVVWKSALSKTKDSSPLAGLEALAKVETVEAAVAIVEDVMVKRVADAVMVREEDISLSEPLQSYGVNSLVAVEIRTWLTKEFQAEISVGEISPSPISTLASKIVGSSRLLQNRFKEKPQEST</sequence>
<dbReference type="RefSeq" id="XP_030989113.1">
    <property type="nucleotide sequence ID" value="XM_031136148.1"/>
</dbReference>
<keyword evidence="6" id="KW-0511">Multifunctional enzyme</keyword>
<dbReference type="STRING" id="1093900.A0A507AFJ6"/>
<dbReference type="Pfam" id="PF00698">
    <property type="entry name" value="Acyl_transf_1"/>
    <property type="match status" value="1"/>
</dbReference>
<dbReference type="GO" id="GO:0031177">
    <property type="term" value="F:phosphopantetheine binding"/>
    <property type="evidence" value="ECO:0007669"/>
    <property type="project" value="InterPro"/>
</dbReference>
<dbReference type="Pfam" id="PF13847">
    <property type="entry name" value="Methyltransf_31"/>
    <property type="match status" value="1"/>
</dbReference>
<dbReference type="GeneID" id="41969452"/>
<dbReference type="InterPro" id="IPR014031">
    <property type="entry name" value="Ketoacyl_synth_C"/>
</dbReference>
<dbReference type="SUPFAM" id="SSF50129">
    <property type="entry name" value="GroES-like"/>
    <property type="match status" value="1"/>
</dbReference>
<dbReference type="GO" id="GO:0016491">
    <property type="term" value="F:oxidoreductase activity"/>
    <property type="evidence" value="ECO:0007669"/>
    <property type="project" value="UniProtKB-KW"/>
</dbReference>
<dbReference type="PROSITE" id="PS00012">
    <property type="entry name" value="PHOSPHOPANTETHEINE"/>
    <property type="match status" value="1"/>
</dbReference>
<dbReference type="InterPro" id="IPR057326">
    <property type="entry name" value="KR_dom"/>
</dbReference>
<dbReference type="InterPro" id="IPR011032">
    <property type="entry name" value="GroES-like_sf"/>
</dbReference>
<dbReference type="Pfam" id="PF08240">
    <property type="entry name" value="ADH_N"/>
    <property type="match status" value="1"/>
</dbReference>
<dbReference type="Gene3D" id="3.30.70.3290">
    <property type="match status" value="1"/>
</dbReference>
<dbReference type="Gene3D" id="3.90.180.10">
    <property type="entry name" value="Medium-chain alcohol dehydrogenases, catalytic domain"/>
    <property type="match status" value="1"/>
</dbReference>
<evidence type="ECO:0000256" key="1">
    <source>
        <dbReference type="ARBA" id="ARBA00022450"/>
    </source>
</evidence>
<keyword evidence="2" id="KW-0597">Phosphoprotein</keyword>
<dbReference type="Pfam" id="PF23297">
    <property type="entry name" value="ACP_SdgA_C"/>
    <property type="match status" value="1"/>
</dbReference>
<gene>
    <name evidence="13" type="ORF">E0L32_002005</name>
    <name evidence="14" type="ORF">E0L32_002128</name>
</gene>
<dbReference type="InterPro" id="IPR009081">
    <property type="entry name" value="PP-bd_ACP"/>
</dbReference>
<dbReference type="SUPFAM" id="SSF51735">
    <property type="entry name" value="NAD(P)-binding Rossmann-fold domains"/>
    <property type="match status" value="2"/>
</dbReference>
<keyword evidence="15" id="KW-1185">Reference proteome</keyword>
<dbReference type="SUPFAM" id="SSF47336">
    <property type="entry name" value="ACP-like"/>
    <property type="match status" value="1"/>
</dbReference>
<dbReference type="PROSITE" id="PS52019">
    <property type="entry name" value="PKS_MFAS_DH"/>
    <property type="match status" value="1"/>
</dbReference>
<dbReference type="InterPro" id="IPR025714">
    <property type="entry name" value="Methyltranfer_dom"/>
</dbReference>
<dbReference type="Pfam" id="PF21089">
    <property type="entry name" value="PKS_DH_N"/>
    <property type="match status" value="1"/>
</dbReference>
<dbReference type="Gene3D" id="3.40.366.10">
    <property type="entry name" value="Malonyl-Coenzyme A Acyl Carrier Protein, domain 2"/>
    <property type="match status" value="1"/>
</dbReference>
<keyword evidence="4" id="KW-0521">NADP</keyword>
<evidence type="ECO:0000313" key="14">
    <source>
        <dbReference type="EMBL" id="TPX07525.1"/>
    </source>
</evidence>
<evidence type="ECO:0000313" key="13">
    <source>
        <dbReference type="EMBL" id="TPX07402.1"/>
    </source>
</evidence>
<organism evidence="13 15">
    <name type="scientific">Thyridium curvatum</name>
    <dbReference type="NCBI Taxonomy" id="1093900"/>
    <lineage>
        <taxon>Eukaryota</taxon>
        <taxon>Fungi</taxon>
        <taxon>Dikarya</taxon>
        <taxon>Ascomycota</taxon>
        <taxon>Pezizomycotina</taxon>
        <taxon>Sordariomycetes</taxon>
        <taxon>Sordariomycetidae</taxon>
        <taxon>Thyridiales</taxon>
        <taxon>Thyridiaceae</taxon>
        <taxon>Thyridium</taxon>
    </lineage>
</organism>
<dbReference type="InterPro" id="IPR029063">
    <property type="entry name" value="SAM-dependent_MTases_sf"/>
</dbReference>
<accession>A0A507AFJ6</accession>
<dbReference type="InterPro" id="IPR016039">
    <property type="entry name" value="Thiolase-like"/>
</dbReference>
<dbReference type="GO" id="GO:1901336">
    <property type="term" value="P:lactone biosynthetic process"/>
    <property type="evidence" value="ECO:0007669"/>
    <property type="project" value="UniProtKB-ARBA"/>
</dbReference>
<name>A0A507AFJ6_9PEZI</name>
<dbReference type="Gene3D" id="3.40.47.10">
    <property type="match status" value="1"/>
</dbReference>
<evidence type="ECO:0000256" key="4">
    <source>
        <dbReference type="ARBA" id="ARBA00022857"/>
    </source>
</evidence>
<dbReference type="InterPro" id="IPR020841">
    <property type="entry name" value="PKS_Beta-ketoAc_synthase_dom"/>
</dbReference>
<dbReference type="InterPro" id="IPR013968">
    <property type="entry name" value="PKS_KR"/>
</dbReference>
<dbReference type="FunFam" id="3.40.50.720:FF:000209">
    <property type="entry name" value="Polyketide synthase Pks12"/>
    <property type="match status" value="1"/>
</dbReference>
<dbReference type="InterPro" id="IPR014030">
    <property type="entry name" value="Ketoacyl_synth_N"/>
</dbReference>
<dbReference type="PROSITE" id="PS00606">
    <property type="entry name" value="KS3_1"/>
    <property type="match status" value="1"/>
</dbReference>
<dbReference type="SUPFAM" id="SSF53901">
    <property type="entry name" value="Thiolase-like"/>
    <property type="match status" value="1"/>
</dbReference>
<evidence type="ECO:0000256" key="8">
    <source>
        <dbReference type="PROSITE-ProRule" id="PRU01363"/>
    </source>
</evidence>
<dbReference type="Gene3D" id="3.40.50.150">
    <property type="entry name" value="Vaccinia Virus protein VP39"/>
    <property type="match status" value="1"/>
</dbReference>
<dbReference type="Gene3D" id="1.10.1200.10">
    <property type="entry name" value="ACP-like"/>
    <property type="match status" value="1"/>
</dbReference>
<dbReference type="SUPFAM" id="SSF52151">
    <property type="entry name" value="FabD/lysophospholipase-like"/>
    <property type="match status" value="1"/>
</dbReference>
<feature type="domain" description="Carrier" evidence="10">
    <location>
        <begin position="2443"/>
        <end position="2522"/>
    </location>
</feature>
<dbReference type="InterPro" id="IPR020843">
    <property type="entry name" value="ER"/>
</dbReference>